<dbReference type="GO" id="GO:0005886">
    <property type="term" value="C:plasma membrane"/>
    <property type="evidence" value="ECO:0007669"/>
    <property type="project" value="TreeGrafter"/>
</dbReference>
<evidence type="ECO:0008006" key="7">
    <source>
        <dbReference type="Google" id="ProtNLM"/>
    </source>
</evidence>
<dbReference type="PANTHER" id="PTHR13018:SF143">
    <property type="entry name" value="CSC1_OSCA1-LIKE 7TM REGION DOMAIN-CONTAINING PROTEIN"/>
    <property type="match status" value="1"/>
</dbReference>
<dbReference type="AlphaFoldDB" id="A0AAD5YLU5"/>
<dbReference type="Pfam" id="PF12621">
    <property type="entry name" value="PHM7_ext"/>
    <property type="match status" value="1"/>
</dbReference>
<dbReference type="PANTHER" id="PTHR13018">
    <property type="entry name" value="PROBABLE MEMBRANE PROTEIN DUF221-RELATED"/>
    <property type="match status" value="1"/>
</dbReference>
<evidence type="ECO:0000313" key="5">
    <source>
        <dbReference type="EMBL" id="KAJ3561942.1"/>
    </source>
</evidence>
<dbReference type="Proteomes" id="UP001213000">
    <property type="component" value="Unassembled WGS sequence"/>
</dbReference>
<dbReference type="Pfam" id="PF02714">
    <property type="entry name" value="RSN1_7TM"/>
    <property type="match status" value="1"/>
</dbReference>
<evidence type="ECO:0000256" key="2">
    <source>
        <dbReference type="SAM" id="Phobius"/>
    </source>
</evidence>
<gene>
    <name evidence="5" type="ORF">NP233_g9886</name>
</gene>
<feature type="transmembrane region" description="Helical" evidence="2">
    <location>
        <begin position="32"/>
        <end position="59"/>
    </location>
</feature>
<name>A0AAD5YLU5_9AGAR</name>
<feature type="compositionally biased region" description="Basic and acidic residues" evidence="1">
    <location>
        <begin position="233"/>
        <end position="263"/>
    </location>
</feature>
<evidence type="ECO:0000313" key="6">
    <source>
        <dbReference type="Proteomes" id="UP001213000"/>
    </source>
</evidence>
<sequence length="336" mass="36906">MTCLLALIPHRHPLLWNPSILATQLPQASTFFLTYIILQGLSGTASGFLRIVGLAIYYVKLVLLGSTPRSVYSIKYVLGSVAWGTLFPSITLLAVIAMAYSVISPVINALAFGTFFAFYQLYKYLFLWVYDQKPSSDTGGLFFPKAIQHVFVGLYIEQVCMAGLFFLARAIPHGILMVVLIVFTACFNIMIKNSYGPLLYALPLSLKDKTYSPVEGISDHSSAGSQAESSNEILKEDRDAEANDKGKAKDEGDHGDSNARERAEDAEFGFAHPAVSRPQRLVWIPRDTLGLSEEAMRGCEEMGVNATIEGAVMNEKGKVDVPRADDVPEEVVMSFN</sequence>
<feature type="transmembrane region" description="Helical" evidence="2">
    <location>
        <begin position="80"/>
        <end position="103"/>
    </location>
</feature>
<protein>
    <recommendedName>
        <fullName evidence="7">CSC1/OSCA1-like 7TM region domain-containing protein</fullName>
    </recommendedName>
</protein>
<feature type="compositionally biased region" description="Polar residues" evidence="1">
    <location>
        <begin position="219"/>
        <end position="232"/>
    </location>
</feature>
<keyword evidence="2" id="KW-0472">Membrane</keyword>
<dbReference type="EMBL" id="JANIEX010000934">
    <property type="protein sequence ID" value="KAJ3561942.1"/>
    <property type="molecule type" value="Genomic_DNA"/>
</dbReference>
<dbReference type="InterPro" id="IPR022257">
    <property type="entry name" value="PHM7_ext"/>
</dbReference>
<evidence type="ECO:0000259" key="3">
    <source>
        <dbReference type="Pfam" id="PF02714"/>
    </source>
</evidence>
<feature type="domain" description="CSC1/OSCA1-like 7TM region" evidence="3">
    <location>
        <begin position="18"/>
        <end position="165"/>
    </location>
</feature>
<feature type="transmembrane region" description="Helical" evidence="2">
    <location>
        <begin position="109"/>
        <end position="130"/>
    </location>
</feature>
<feature type="domain" description="10TM putative phosphate transporter extracellular tail" evidence="4">
    <location>
        <begin position="260"/>
        <end position="321"/>
    </location>
</feature>
<feature type="transmembrane region" description="Helical" evidence="2">
    <location>
        <begin position="174"/>
        <end position="191"/>
    </location>
</feature>
<dbReference type="InterPro" id="IPR003864">
    <property type="entry name" value="CSC1/OSCA1-like_7TM"/>
</dbReference>
<keyword evidence="2" id="KW-1133">Transmembrane helix</keyword>
<proteinExistence type="predicted"/>
<feature type="transmembrane region" description="Helical" evidence="2">
    <location>
        <begin position="150"/>
        <end position="168"/>
    </location>
</feature>
<feature type="region of interest" description="Disordered" evidence="1">
    <location>
        <begin position="217"/>
        <end position="263"/>
    </location>
</feature>
<accession>A0AAD5YLU5</accession>
<evidence type="ECO:0000256" key="1">
    <source>
        <dbReference type="SAM" id="MobiDB-lite"/>
    </source>
</evidence>
<dbReference type="InterPro" id="IPR045122">
    <property type="entry name" value="Csc1-like"/>
</dbReference>
<reference evidence="5" key="1">
    <citation type="submission" date="2022-07" db="EMBL/GenBank/DDBJ databases">
        <title>Genome Sequence of Leucocoprinus birnbaumii.</title>
        <authorList>
            <person name="Buettner E."/>
        </authorList>
    </citation>
    <scope>NUCLEOTIDE SEQUENCE</scope>
    <source>
        <strain evidence="5">VT141</strain>
    </source>
</reference>
<dbReference type="GO" id="GO:0005227">
    <property type="term" value="F:calcium-activated cation channel activity"/>
    <property type="evidence" value="ECO:0007669"/>
    <property type="project" value="InterPro"/>
</dbReference>
<organism evidence="5 6">
    <name type="scientific">Leucocoprinus birnbaumii</name>
    <dbReference type="NCBI Taxonomy" id="56174"/>
    <lineage>
        <taxon>Eukaryota</taxon>
        <taxon>Fungi</taxon>
        <taxon>Dikarya</taxon>
        <taxon>Basidiomycota</taxon>
        <taxon>Agaricomycotina</taxon>
        <taxon>Agaricomycetes</taxon>
        <taxon>Agaricomycetidae</taxon>
        <taxon>Agaricales</taxon>
        <taxon>Agaricineae</taxon>
        <taxon>Agaricaceae</taxon>
        <taxon>Leucocoprinus</taxon>
    </lineage>
</organism>
<evidence type="ECO:0000259" key="4">
    <source>
        <dbReference type="Pfam" id="PF12621"/>
    </source>
</evidence>
<keyword evidence="6" id="KW-1185">Reference proteome</keyword>
<keyword evidence="2" id="KW-0812">Transmembrane</keyword>
<comment type="caution">
    <text evidence="5">The sequence shown here is derived from an EMBL/GenBank/DDBJ whole genome shotgun (WGS) entry which is preliminary data.</text>
</comment>